<dbReference type="EMBL" id="KB520693">
    <property type="protein sequence ID" value="EMP38108.1"/>
    <property type="molecule type" value="Genomic_DNA"/>
</dbReference>
<evidence type="ECO:0000313" key="35">
    <source>
        <dbReference type="Proteomes" id="UP000031443"/>
    </source>
</evidence>
<dbReference type="SUPFAM" id="SSF56104">
    <property type="entry name" value="SAICAR synthase-like"/>
    <property type="match status" value="1"/>
</dbReference>
<feature type="region of interest" description="Disordered" evidence="30">
    <location>
        <begin position="175"/>
        <end position="312"/>
    </location>
</feature>
<dbReference type="Gene3D" id="3.30.810.10">
    <property type="entry name" value="2-Layer Sandwich"/>
    <property type="match status" value="1"/>
</dbReference>
<keyword evidence="10" id="KW-0730">Sialic acid</keyword>
<proteinExistence type="inferred from homology"/>
<evidence type="ECO:0000256" key="6">
    <source>
        <dbReference type="ARBA" id="ARBA00022676"/>
    </source>
</evidence>
<dbReference type="Gene3D" id="3.90.1480.20">
    <property type="entry name" value="Glycosyl transferase family 29"/>
    <property type="match status" value="3"/>
</dbReference>
<dbReference type="FunFam" id="3.90.1480.20:FF:000009">
    <property type="entry name" value="alpha-N-acetylgalactosaminide alpha-2,6-sialyltransferase 6 isoform X2"/>
    <property type="match status" value="2"/>
</dbReference>
<dbReference type="eggNOG" id="KOG0229">
    <property type="taxonomic scope" value="Eukaryota"/>
</dbReference>
<dbReference type="Pfam" id="PF10358">
    <property type="entry name" value="NT-C2"/>
    <property type="match status" value="1"/>
</dbReference>
<dbReference type="Pfam" id="PF01504">
    <property type="entry name" value="PIP5K"/>
    <property type="match status" value="1"/>
</dbReference>
<comment type="pathway">
    <text evidence="3">Protein modification; protein glycosylation.</text>
</comment>
<dbReference type="FunFam" id="3.90.1480.20:FF:000008">
    <property type="entry name" value="ST6 N-acetylgalactosaminide alpha-2,6-sialyltransferase 3"/>
    <property type="match status" value="1"/>
</dbReference>
<dbReference type="EC" id="2.4.3.7" evidence="24"/>
<keyword evidence="35" id="KW-1185">Reference proteome</keyword>
<evidence type="ECO:0000256" key="3">
    <source>
        <dbReference type="ARBA" id="ARBA00004922"/>
    </source>
</evidence>
<keyword evidence="8 31" id="KW-0812">Transmembrane</keyword>
<evidence type="ECO:0000256" key="23">
    <source>
        <dbReference type="ARBA" id="ARBA00053014"/>
    </source>
</evidence>
<protein>
    <recommendedName>
        <fullName evidence="25">Alpha-N-acetylgalactosaminide alpha-2,6-sialyltransferase 6</fullName>
        <ecNumber evidence="24">2.4.3.7</ecNumber>
    </recommendedName>
    <alternativeName>
        <fullName evidence="26">GalNAc alpha-2,6-sialyltransferase VI</fullName>
    </alternativeName>
    <alternativeName>
        <fullName evidence="27">ST6GalNAc VI</fullName>
    </alternativeName>
    <alternativeName>
        <fullName evidence="28">Sialyltransferase 7F</fullName>
    </alternativeName>
</protein>
<feature type="domain" description="C2 NT-type" evidence="33">
    <location>
        <begin position="1"/>
        <end position="145"/>
    </location>
</feature>
<evidence type="ECO:0000256" key="4">
    <source>
        <dbReference type="ARBA" id="ARBA00004934"/>
    </source>
</evidence>
<dbReference type="GO" id="GO:0001574">
    <property type="term" value="P:ganglioside biosynthetic process"/>
    <property type="evidence" value="ECO:0007669"/>
    <property type="project" value="TreeGrafter"/>
</dbReference>
<evidence type="ECO:0000256" key="15">
    <source>
        <dbReference type="ARBA" id="ARBA00023157"/>
    </source>
</evidence>
<evidence type="ECO:0000256" key="31">
    <source>
        <dbReference type="SAM" id="Phobius"/>
    </source>
</evidence>
<feature type="transmembrane region" description="Helical" evidence="31">
    <location>
        <begin position="381"/>
        <end position="407"/>
    </location>
</feature>
<evidence type="ECO:0000256" key="25">
    <source>
        <dbReference type="ARBA" id="ARBA00074915"/>
    </source>
</evidence>
<evidence type="ECO:0000256" key="29">
    <source>
        <dbReference type="PROSITE-ProRule" id="PRU00781"/>
    </source>
</evidence>
<dbReference type="InterPro" id="IPR002498">
    <property type="entry name" value="PInositol-4-P-4/5-kinase_core"/>
</dbReference>
<evidence type="ECO:0000313" key="34">
    <source>
        <dbReference type="EMBL" id="EMP38108.1"/>
    </source>
</evidence>
<feature type="compositionally biased region" description="Low complexity" evidence="30">
    <location>
        <begin position="262"/>
        <end position="272"/>
    </location>
</feature>
<dbReference type="GO" id="GO:0009311">
    <property type="term" value="P:oligosaccharide metabolic process"/>
    <property type="evidence" value="ECO:0007669"/>
    <property type="project" value="TreeGrafter"/>
</dbReference>
<feature type="compositionally biased region" description="Basic and acidic residues" evidence="30">
    <location>
        <begin position="279"/>
        <end position="290"/>
    </location>
</feature>
<evidence type="ECO:0000256" key="18">
    <source>
        <dbReference type="ARBA" id="ARBA00050681"/>
    </source>
</evidence>
<evidence type="ECO:0000256" key="24">
    <source>
        <dbReference type="ARBA" id="ARBA00066955"/>
    </source>
</evidence>
<dbReference type="GO" id="GO:0009988">
    <property type="term" value="P:cell-cell recognition"/>
    <property type="evidence" value="ECO:0007669"/>
    <property type="project" value="UniProtKB-ARBA"/>
</dbReference>
<feature type="domain" description="PIPK" evidence="32">
    <location>
        <begin position="509"/>
        <end position="920"/>
    </location>
</feature>
<evidence type="ECO:0000256" key="26">
    <source>
        <dbReference type="ARBA" id="ARBA00077208"/>
    </source>
</evidence>
<dbReference type="InterPro" id="IPR027484">
    <property type="entry name" value="PInositol-4-P-5-kinase_N"/>
</dbReference>
<evidence type="ECO:0000256" key="19">
    <source>
        <dbReference type="ARBA" id="ARBA00051061"/>
    </source>
</evidence>
<evidence type="ECO:0000256" key="17">
    <source>
        <dbReference type="ARBA" id="ARBA00043744"/>
    </source>
</evidence>
<dbReference type="PANTHER" id="PTHR45906">
    <property type="entry name" value="ALPHA-N-ACETYL-NEURAMINYL-2,3-BETA-GALACTOSYL-1, 3-N-ACETYL-GALACTOSAMINIDE ALPHA-2,6-SIALYLTRANSFERASE-LIKE"/>
    <property type="match status" value="1"/>
</dbReference>
<evidence type="ECO:0000256" key="1">
    <source>
        <dbReference type="ARBA" id="ARBA00004141"/>
    </source>
</evidence>
<comment type="catalytic activity">
    <reaction evidence="22">
        <text>a ganglioside GD1a (d18:1(4E)) + CMP-N-acetyl-beta-neuraminate = a ganglioside GT1aalpha (d18:1(4E)) + CMP + H(+)</text>
        <dbReference type="Rhea" id="RHEA:41972"/>
        <dbReference type="ChEBI" id="CHEBI:15378"/>
        <dbReference type="ChEBI" id="CHEBI:57812"/>
        <dbReference type="ChEBI" id="CHEBI:60377"/>
        <dbReference type="ChEBI" id="CHEBI:78445"/>
        <dbReference type="ChEBI" id="CHEBI:78571"/>
    </reaction>
    <physiologicalReaction direction="left-to-right" evidence="22">
        <dbReference type="Rhea" id="RHEA:41973"/>
    </physiologicalReaction>
</comment>
<dbReference type="SMART" id="SM00330">
    <property type="entry name" value="PIPKc"/>
    <property type="match status" value="1"/>
</dbReference>
<dbReference type="GO" id="GO:0180047">
    <property type="term" value="P:dolichol phosphate mannose biosynthetic process"/>
    <property type="evidence" value="ECO:0007669"/>
    <property type="project" value="InterPro"/>
</dbReference>
<dbReference type="InterPro" id="IPR009914">
    <property type="entry name" value="DPM2"/>
</dbReference>
<comment type="catalytic activity">
    <reaction evidence="21">
        <text>a globoside MSGG + CMP-N-acetyl-beta-neuraminate = a globoside DSGG + CMP + H(+)</text>
        <dbReference type="Rhea" id="RHEA:56088"/>
        <dbReference type="ChEBI" id="CHEBI:15378"/>
        <dbReference type="ChEBI" id="CHEBI:57812"/>
        <dbReference type="ChEBI" id="CHEBI:60377"/>
        <dbReference type="ChEBI" id="CHEBI:140623"/>
        <dbReference type="ChEBI" id="CHEBI:140624"/>
    </reaction>
    <physiologicalReaction direction="left-to-right" evidence="21">
        <dbReference type="Rhea" id="RHEA:56089"/>
    </physiologicalReaction>
</comment>
<evidence type="ECO:0000256" key="27">
    <source>
        <dbReference type="ARBA" id="ARBA00080825"/>
    </source>
</evidence>
<evidence type="ECO:0000259" key="32">
    <source>
        <dbReference type="PROSITE" id="PS51455"/>
    </source>
</evidence>
<keyword evidence="11 31" id="KW-1133">Transmembrane helix</keyword>
<evidence type="ECO:0000256" key="8">
    <source>
        <dbReference type="ARBA" id="ARBA00022692"/>
    </source>
</evidence>
<name>M7C156_CHEMY</name>
<dbReference type="InterPro" id="IPR038578">
    <property type="entry name" value="GT29-like_sf"/>
</dbReference>
<evidence type="ECO:0000256" key="20">
    <source>
        <dbReference type="ARBA" id="ARBA00051590"/>
    </source>
</evidence>
<dbReference type="GO" id="GO:0000139">
    <property type="term" value="C:Golgi membrane"/>
    <property type="evidence" value="ECO:0007669"/>
    <property type="project" value="UniProtKB-SubCell"/>
</dbReference>
<dbReference type="Pfam" id="PF00777">
    <property type="entry name" value="Glyco_transf_29"/>
    <property type="match status" value="3"/>
</dbReference>
<dbReference type="Proteomes" id="UP000031443">
    <property type="component" value="Unassembled WGS sequence"/>
</dbReference>
<keyword evidence="6" id="KW-0328">Glycosyltransferase</keyword>
<dbReference type="PROSITE" id="PS51840">
    <property type="entry name" value="C2_NT"/>
    <property type="match status" value="1"/>
</dbReference>
<feature type="transmembrane region" description="Helical" evidence="31">
    <location>
        <begin position="422"/>
        <end position="441"/>
    </location>
</feature>
<dbReference type="CDD" id="cd17304">
    <property type="entry name" value="PIPKc_PIP5KL1"/>
    <property type="match status" value="1"/>
</dbReference>
<feature type="compositionally biased region" description="Polar residues" evidence="30">
    <location>
        <begin position="175"/>
        <end position="189"/>
    </location>
</feature>
<evidence type="ECO:0000256" key="28">
    <source>
        <dbReference type="ARBA" id="ARBA00082849"/>
    </source>
</evidence>
<keyword evidence="14 31" id="KW-0472">Membrane</keyword>
<accession>M7C156</accession>
<feature type="transmembrane region" description="Helical" evidence="31">
    <location>
        <begin position="23"/>
        <end position="41"/>
    </location>
</feature>
<gene>
    <name evidence="34" type="ORF">UY3_04686</name>
</gene>
<evidence type="ECO:0000256" key="30">
    <source>
        <dbReference type="SAM" id="MobiDB-lite"/>
    </source>
</evidence>
<evidence type="ECO:0000256" key="11">
    <source>
        <dbReference type="ARBA" id="ARBA00022989"/>
    </source>
</evidence>
<keyword evidence="29" id="KW-0418">Kinase</keyword>
<dbReference type="PROSITE" id="PS51455">
    <property type="entry name" value="PIPK"/>
    <property type="match status" value="1"/>
</dbReference>
<keyword evidence="16" id="KW-0325">Glycoprotein</keyword>
<evidence type="ECO:0000256" key="5">
    <source>
        <dbReference type="ARBA" id="ARBA00006003"/>
    </source>
</evidence>
<keyword evidence="29" id="KW-0547">Nucleotide-binding</keyword>
<comment type="catalytic activity">
    <reaction evidence="20">
        <text>a ganglioside GT1b (d18:1(4E)) + CMP-N-acetyl-beta-neuraminate = a ganglioside GQ1balpha (d18:1(4E)) + CMP + H(+)</text>
        <dbReference type="Rhea" id="RHEA:41976"/>
        <dbReference type="ChEBI" id="CHEBI:15378"/>
        <dbReference type="ChEBI" id="CHEBI:57812"/>
        <dbReference type="ChEBI" id="CHEBI:60377"/>
        <dbReference type="ChEBI" id="CHEBI:78452"/>
        <dbReference type="ChEBI" id="CHEBI:78572"/>
    </reaction>
    <physiologicalReaction direction="left-to-right" evidence="20">
        <dbReference type="Rhea" id="RHEA:41977"/>
    </physiologicalReaction>
</comment>
<comment type="similarity">
    <text evidence="5">Belongs to the glycosyltransferase 29 family.</text>
</comment>
<dbReference type="CDD" id="cd23978">
    <property type="entry name" value="GT29_ST6GALNAC6"/>
    <property type="match status" value="1"/>
</dbReference>
<comment type="catalytic activity">
    <reaction evidence="19">
        <text>N-acetyl-alpha-neuraminosyl-(2-&gt;3)-beta-D-galactosyl-(1-&gt;3)-N-acetyl-beta-D-glucosaminyl-(1-&gt;3)-beta-D-galactosyl-(1-&gt;4)-beta-D-glucosyl-(1&lt;-&gt;1')-N-acyl-sphing-4-enine + CMP-N-acetyl-beta-neuraminate = N-acetyl-alpha-neuraminosyl-(2-&gt;3)-beta-D-galactosyl-(1-&gt;3)-[N-acetyl-alpha-neuraminosyl-(2-&gt;6)]-N-acetyl-beta-D-glucosaminyl-(1-&gt;3)-beta-D-galactosyl-(1-&gt;4)-beta-D-glucosyl-(1&lt;-&gt;1')-N-acyl-sphing-4-enine + CMP + H(+)</text>
        <dbReference type="Rhea" id="RHEA:47884"/>
        <dbReference type="ChEBI" id="CHEBI:15378"/>
        <dbReference type="ChEBI" id="CHEBI:57812"/>
        <dbReference type="ChEBI" id="CHEBI:60377"/>
        <dbReference type="ChEBI" id="CHEBI:88073"/>
        <dbReference type="ChEBI" id="CHEBI:88079"/>
    </reaction>
    <physiologicalReaction direction="left-to-right" evidence="19">
        <dbReference type="Rhea" id="RHEA:47885"/>
    </physiologicalReaction>
</comment>
<evidence type="ECO:0000256" key="2">
    <source>
        <dbReference type="ARBA" id="ARBA00004323"/>
    </source>
</evidence>
<dbReference type="InterPro" id="IPR019448">
    <property type="entry name" value="NT-C2"/>
</dbReference>
<feature type="transmembrane region" description="Helical" evidence="31">
    <location>
        <begin position="941"/>
        <end position="961"/>
    </location>
</feature>
<comment type="pathway">
    <text evidence="4">Glycolipid biosynthesis.</text>
</comment>
<keyword evidence="9" id="KW-0735">Signal-anchor</keyword>
<dbReference type="STRING" id="8469.M7C156"/>
<keyword evidence="15" id="KW-1015">Disulfide bond</keyword>
<comment type="subcellular location">
    <subcellularLocation>
        <location evidence="2">Golgi apparatus membrane</location>
        <topology evidence="2">Single-pass type II membrane protein</topology>
    </subcellularLocation>
    <subcellularLocation>
        <location evidence="1">Membrane</location>
        <topology evidence="1">Multi-pass membrane protein</topology>
    </subcellularLocation>
</comment>
<keyword evidence="13" id="KW-0443">Lipid metabolism</keyword>
<dbReference type="GO" id="GO:0005789">
    <property type="term" value="C:endoplasmic reticulum membrane"/>
    <property type="evidence" value="ECO:0007669"/>
    <property type="project" value="InterPro"/>
</dbReference>
<dbReference type="Gene3D" id="3.30.800.10">
    <property type="entry name" value="Phosphatidylinositol Phosphate Kinase II Beta"/>
    <property type="match status" value="1"/>
</dbReference>
<evidence type="ECO:0000256" key="16">
    <source>
        <dbReference type="ARBA" id="ARBA00023180"/>
    </source>
</evidence>
<sequence length="1641" mass="186618">MSCRWSFADQAALHNRRFCSWDWLDLLCTFLSGCFFLIFFFSSCFSLHREEVQENCVHWKKKFTFVCKMSANPATGLLDPCICRVSVRKELKGGKTYSKLGFADLNLAEFAGSGFTVRCCLLEGYDTKNTRQDNSILKVTIGMSLLSGDPCFKTPPSTAKSITIPGQDSSLQLTCKGEGTTSSISSSATVGAVRPAKSRPTILNPGVPEEPDQNLSSPEEVFHSGHSRNSSYASQQSKISGYSTEHSRSSSMSDLTHRRNTSSSSSASGGLSMTVECPEGERDHKLDKPPRPPRPNILLDRSSRRKKDSVESHPTWVVDTRIDADDIVEKIMQSQDFSDVSNTEDSNLRLFVSRDGTTTLSGIQLGNRRNYLAQATAMDQLVGFGLVAFSLLLFVYYTIWIIILPFIDSDHGIHKFFLPREYSVTIPVIAGLLLVLFVGWFPPAWMVCPVGYGLGFVGRNPLCQQHQQIAFTVELRPDIQREAMTDAPESTRGRRSLTLKRRFLWKLRQKWKLLGLFEINGEHEFYDLTCMLKVGLRAAIQEAIDNPPADALSDADCKAVLKQAHEGFEMRTYGGPAFAYFRHLLGMSEKEYQLSLSSGSSYLQFISNSKSKADFFLTNNKCFFLKTQSKREIRFLLSNLPKYIQHLERYPHSLLVKFLGVHSIIVAQEKKKYFIIMQSVFYPDERILERYDIKGCQVNRWTEPAPGGSQVIVVLKDLNFEGNSIHLGQQRSWLLCQMQVDTQFLKELNVLDYSLLVAFQALHADEKGRNLSFADIIFRTTKSLSNPESSLLTSMSGIMDEESDIVVSEMVGEVDLYRLRELNSGVQDVSFQSSAKPDHDLAYILAQNRRLLPRCRSPLHLLDGPELRYFMGIIDLFTVYSFPKRLEHLWKCIRYRGQTFSTVSPSDYARRLCQWVESHTGTIPESQVKPVADKTLKLKTLVHLFLTLVILSACTVLYILLCPQLCWLSYQQLEEHKSPLVTVSRALSFEGYSRVPDGKPLVRAQCRQCAVVSSSGQMLGSRLGKEIDQMECVLRMNQAPTHGYEEDVGAKSTLRVVSHTSIPLLLRNQSYFFKQSQETVYIVWGPMRMMSREKVGLTYRTLQEVKEMYPSLQMYTLTERMMAYCDKVFQDETGKNRMKSGSFLSTGWFTMILAMELCEQIFVFGMVSDSYCREKNHSRVPYHYFEKGKLDECRMYLAHEKAPRGGHRFITEKTVFSHWAKRKNIVFHHPSWVGRTLARWQVAGTIDRRLFSQTETLNSHCHQCVIVTSSSHLLGSKLGSEIDQSECTIRMNDAPTTGYEADVGNKTTVRVVAHSSIYRVLKGPQEFVNKTPETILIFWGPPSKMQKSLLKILQRVSMSFPSMSAYVVSPVRMKQFDDLFRGETGKDREKSRSWLSTGWFTMVIAVELCDKVHVYGMVPPNYCSSSHLLGSKLGSEIDQSECTIRMNDAPTTGYEADVGNKTTVRVVAHSSIYRVLKGPQEFVNKTPETILIFWGPPSKMQKSLLKILQRVSMSFPSMSAYVVSPVRMKQFDDLFRGETGKDREKSRSWLSTGWFTMVIAVELCDKVHVYGMVPPNYCSRRPQPGKMAYHYYEPKGPDECTTYIHNERSRKGNHHRFITEKKVFASWASLYNITFSHPAWD</sequence>
<dbReference type="Pfam" id="PF07297">
    <property type="entry name" value="DPM2"/>
    <property type="match status" value="1"/>
</dbReference>
<keyword evidence="29" id="KW-0067">ATP-binding</keyword>
<keyword evidence="7 29" id="KW-0808">Transferase</keyword>
<dbReference type="GO" id="GO:0005524">
    <property type="term" value="F:ATP binding"/>
    <property type="evidence" value="ECO:0007669"/>
    <property type="project" value="UniProtKB-UniRule"/>
</dbReference>
<dbReference type="GO" id="GO:0047290">
    <property type="term" value="F:alpha-N-acetylneuraminyl-2,3-beta-galactosyl-1,3-N-acetyl-galactosaminide 6-alpha-sialyltransferase activity"/>
    <property type="evidence" value="ECO:0007669"/>
    <property type="project" value="UniProtKB-EC"/>
</dbReference>
<reference evidence="35" key="1">
    <citation type="journal article" date="2013" name="Nat. Genet.">
        <title>The draft genomes of soft-shell turtle and green sea turtle yield insights into the development and evolution of the turtle-specific body plan.</title>
        <authorList>
            <person name="Wang Z."/>
            <person name="Pascual-Anaya J."/>
            <person name="Zadissa A."/>
            <person name="Li W."/>
            <person name="Niimura Y."/>
            <person name="Huang Z."/>
            <person name="Li C."/>
            <person name="White S."/>
            <person name="Xiong Z."/>
            <person name="Fang D."/>
            <person name="Wang B."/>
            <person name="Ming Y."/>
            <person name="Chen Y."/>
            <person name="Zheng Y."/>
            <person name="Kuraku S."/>
            <person name="Pignatelli M."/>
            <person name="Herrero J."/>
            <person name="Beal K."/>
            <person name="Nozawa M."/>
            <person name="Li Q."/>
            <person name="Wang J."/>
            <person name="Zhang H."/>
            <person name="Yu L."/>
            <person name="Shigenobu S."/>
            <person name="Wang J."/>
            <person name="Liu J."/>
            <person name="Flicek P."/>
            <person name="Searle S."/>
            <person name="Wang J."/>
            <person name="Kuratani S."/>
            <person name="Yin Y."/>
            <person name="Aken B."/>
            <person name="Zhang G."/>
            <person name="Irie N."/>
        </authorList>
    </citation>
    <scope>NUCLEOTIDE SEQUENCE [LARGE SCALE GENOMIC DNA]</scope>
</reference>
<evidence type="ECO:0000256" key="7">
    <source>
        <dbReference type="ARBA" id="ARBA00022679"/>
    </source>
</evidence>
<comment type="catalytic activity">
    <reaction evidence="18">
        <text>3-O-[alpha-Neu5Ac-(2-&gt;3)-beta-D-Gal-(1-&gt;3)-alpha-D-GalNAc]-L-Thr-[protein] + CMP-N-acetyl-beta-neuraminate = a 3-O-{alpha-Neu5Ac-(2-&gt;3)-beta-D-Gal-(1-&gt;3)-[alpha-Neu5Ac-(2-&gt;6)]-alpha-D-GalNAc}-L-threonyl-[protein] + CMP + H(+)</text>
        <dbReference type="Rhea" id="RHEA:65284"/>
        <dbReference type="Rhea" id="RHEA-COMP:16762"/>
        <dbReference type="Rhea" id="RHEA-COMP:16763"/>
        <dbReference type="ChEBI" id="CHEBI:15378"/>
        <dbReference type="ChEBI" id="CHEBI:57812"/>
        <dbReference type="ChEBI" id="CHEBI:60377"/>
        <dbReference type="ChEBI" id="CHEBI:156396"/>
        <dbReference type="ChEBI" id="CHEBI:156398"/>
    </reaction>
    <physiologicalReaction direction="left-to-right" evidence="18">
        <dbReference type="Rhea" id="RHEA:65285"/>
    </physiologicalReaction>
</comment>
<dbReference type="GO" id="GO:0030234">
    <property type="term" value="F:enzyme regulator activity"/>
    <property type="evidence" value="ECO:0007669"/>
    <property type="project" value="InterPro"/>
</dbReference>
<organism evidence="34 35">
    <name type="scientific">Chelonia mydas</name>
    <name type="common">Green sea-turtle</name>
    <name type="synonym">Chelonia agassizi</name>
    <dbReference type="NCBI Taxonomy" id="8469"/>
    <lineage>
        <taxon>Eukaryota</taxon>
        <taxon>Metazoa</taxon>
        <taxon>Chordata</taxon>
        <taxon>Craniata</taxon>
        <taxon>Vertebrata</taxon>
        <taxon>Euteleostomi</taxon>
        <taxon>Archelosauria</taxon>
        <taxon>Testudinata</taxon>
        <taxon>Testudines</taxon>
        <taxon>Cryptodira</taxon>
        <taxon>Durocryptodira</taxon>
        <taxon>Americhelydia</taxon>
        <taxon>Chelonioidea</taxon>
        <taxon>Cheloniidae</taxon>
        <taxon>Chelonia</taxon>
    </lineage>
</organism>
<comment type="catalytic activity">
    <reaction evidence="23">
        <text>3-O-[alpha-Neu5Ac-(2-&gt;3)-beta-D-Gal-(1-&gt;3)-alpha-D-GalNAc]-L-Ser-[protein] + CMP-N-acetyl-beta-neuraminate = a 3-O-{alpha-Neu5Ac-(2-&gt;3)-beta-D-Gal-(1-&gt;3)-[alpha-Neu5Ac-(2-&gt;6)]-alpha-D-GalNAc}-L-seryl-[protein] + CMP + H(+)</text>
        <dbReference type="Rhea" id="RHEA:65280"/>
        <dbReference type="Rhea" id="RHEA-COMP:16760"/>
        <dbReference type="Rhea" id="RHEA-COMP:16761"/>
        <dbReference type="ChEBI" id="CHEBI:15378"/>
        <dbReference type="ChEBI" id="CHEBI:57812"/>
        <dbReference type="ChEBI" id="CHEBI:60377"/>
        <dbReference type="ChEBI" id="CHEBI:156395"/>
        <dbReference type="ChEBI" id="CHEBI:156397"/>
    </reaction>
    <physiologicalReaction direction="left-to-right" evidence="23">
        <dbReference type="Rhea" id="RHEA:65281"/>
    </physiologicalReaction>
</comment>
<dbReference type="InterPro" id="IPR027483">
    <property type="entry name" value="PInositol-4-P-4/5-kinase_C_sf"/>
</dbReference>
<comment type="catalytic activity">
    <reaction evidence="17">
        <text>a ganglioside GM1b (d18:1(4E)) + CMP-N-acetyl-beta-neuraminate = a ganglioside GD1alpha (d18:1(4E)) + CMP + H(+)</text>
        <dbReference type="Rhea" id="RHEA:41968"/>
        <dbReference type="ChEBI" id="CHEBI:15378"/>
        <dbReference type="ChEBI" id="CHEBI:57812"/>
        <dbReference type="ChEBI" id="CHEBI:60377"/>
        <dbReference type="ChEBI" id="CHEBI:78568"/>
        <dbReference type="ChEBI" id="CHEBI:78569"/>
    </reaction>
    <physiologicalReaction direction="left-to-right" evidence="17">
        <dbReference type="Rhea" id="RHEA:41969"/>
    </physiologicalReaction>
</comment>
<evidence type="ECO:0000256" key="14">
    <source>
        <dbReference type="ARBA" id="ARBA00023136"/>
    </source>
</evidence>
<dbReference type="GO" id="GO:0001665">
    <property type="term" value="F:alpha-N-acetylgalactosaminide alpha-2,6-sialyltransferase activity"/>
    <property type="evidence" value="ECO:0007669"/>
    <property type="project" value="TreeGrafter"/>
</dbReference>
<evidence type="ECO:0000256" key="9">
    <source>
        <dbReference type="ARBA" id="ARBA00022968"/>
    </source>
</evidence>
<dbReference type="PANTHER" id="PTHR45906:SF4">
    <property type="entry name" value="ALPHA-N-ACETYL-NEURAMINYL-2,3-BETA-GALACTOSYL-1,3-N-ACETYL-GALACTOSAMINIDE ALPHA-2,6-SIALYLTRANSFERASE"/>
    <property type="match status" value="1"/>
</dbReference>
<dbReference type="InterPro" id="IPR001675">
    <property type="entry name" value="Glyco_trans_29"/>
</dbReference>
<evidence type="ECO:0000256" key="13">
    <source>
        <dbReference type="ARBA" id="ARBA00023098"/>
    </source>
</evidence>
<dbReference type="GO" id="GO:0046488">
    <property type="term" value="P:phosphatidylinositol metabolic process"/>
    <property type="evidence" value="ECO:0007669"/>
    <property type="project" value="UniProtKB-UniRule"/>
</dbReference>
<evidence type="ECO:0000256" key="10">
    <source>
        <dbReference type="ARBA" id="ARBA00022981"/>
    </source>
</evidence>
<evidence type="ECO:0000256" key="12">
    <source>
        <dbReference type="ARBA" id="ARBA00023034"/>
    </source>
</evidence>
<evidence type="ECO:0000256" key="21">
    <source>
        <dbReference type="ARBA" id="ARBA00051833"/>
    </source>
</evidence>
<feature type="compositionally biased region" description="Polar residues" evidence="30">
    <location>
        <begin position="227"/>
        <end position="254"/>
    </location>
</feature>
<evidence type="ECO:0000259" key="33">
    <source>
        <dbReference type="PROSITE" id="PS51840"/>
    </source>
</evidence>
<keyword evidence="12" id="KW-0333">Golgi apparatus</keyword>
<dbReference type="GO" id="GO:0052742">
    <property type="term" value="F:phosphatidylinositol kinase activity"/>
    <property type="evidence" value="ECO:0007669"/>
    <property type="project" value="InterPro"/>
</dbReference>
<evidence type="ECO:0000256" key="22">
    <source>
        <dbReference type="ARBA" id="ARBA00051886"/>
    </source>
</evidence>